<sequence length="1537" mass="173758">MCTFHRAKANENQRRLDQKKKDAGFHRRERISAFKVKGVLQPKSATLVYALDSSDAPSTGTTQLQQVLLHPLEDIMPDVMIPFLLDSYLDVTGENTTNSSSSHNADKEAKRKEGLDHQAISPLNVATGGVSDESSAPENQRDDAAPTKASKRARVSGEENEDGEGKQPPIRKASMNSTRVDLILGKYLVGDANIMCMEILQQMNDNAESSRAMAASRPPGSIISTIHECLTTWSVSINWLEVSANLQYKHHLHLKPRECQDLWKYLAYDHPPSVGTDLSAPDLPVVEDQVAADSDVEDFNATAEFLAEKRTRTIHKATESTADPSRSTVQDGTTAPEDNPSTTPASVGDPSELGLFPSFDPSGFLHSDAELDMSTYVPLHAVAEQFMRRREPPLSLPHKLPQQYHPPIRMQQASAAGAGAKPTTPQSSSASSMVRAPPPQPTPSTSPFDIFKRMYTDRSGLDDMSLNMLFEQSPLEVRTRCHQLAAQDLERFQKECLRQRLYHLVKRRRKHMDDSTSAVRYFDPTLRQPRHSRRVNFAERATADVPPFDMAAQFISVEPFADVDEDDAQTDNQRLEALVMAENKRFNEALRQTPSNVSLWIKYMAAQEREGGAFVRHKLKQRSAVLDKQLAILQKAKAANPTSVELHAITWLMSLQVPEELTCRLEQHLLTAPDSELLWLLLIQQTQQQFSSFSLPKMRNLYARLIQTLQLSTQPDVSASLVLFYTQLCSLEAKAGYTERSVGLMQALLEFNLGMPRAFVLGSNLDELKHEFQVFWEVDLPRFGEAGHVTWATWHSAKEAAAAAPTTTPGDHHLSYASDLLPSMQKYMHTLQARVQHEVVAMQPPVHFHLSCRHHHQPSHVVEGDASRSSQAQDTRDEYVWSNLHGYRIPIQDAQDSAEYERILHELQSNRPPKVKNTVAKQANMVADRDERMDAAVVADDDPHVQLLQEETILHATQWHPLHPRDPTHASFIQAQPDRVLLFDEIQPFLFHVPVTWHRDLLLSYLDQVGVKSSARLSSQVLQWQYQDDVFPWFNDMVTTCCQTFQNHVPPTPGIERLALLQNVLHDALAISPDTLADPSKATHVRHLLWQTHQYDLLMEFETKLAMHISLPDAPRALAKQLLAAAPTDMMLWDQYAIMEWRLQNAKQVVRICDRTVESLPSTSVEQHRFLYLRFRAQMMAELPWTDRSVWCCVYLVAKAFSPEYSTACVLCQYHMLCNRSVPEPVAKACKKVEKAMTNEYAAMVPAAALRLVRFRLQAQLDQALLTTSTPPSSSSSQLPILPYVVYTHALVLYAVEGLSSATKCFRKWIDMAKSNCQQHSRTLAPDAWRRVMEWLVAAYLDFLLRTGGGRQSPRQWRHVTQLAMQLAPDHPVFVHLFVDAEQNNAMSQQVRRQVQAAVASSRLHFDAASPMVYLMGLMGEVHRLKTANELDLRESCCALHEWGPVAIGRIRRLFEDAVDDTSALLWRLYLRFEVHAGQVQAAIKVFYRGIHKCPWSKALYLDSVRILRPYLSDQHMADIVGLVVTKELYLRYEGGE</sequence>
<evidence type="ECO:0000256" key="2">
    <source>
        <dbReference type="ARBA" id="ARBA00009265"/>
    </source>
</evidence>
<feature type="region of interest" description="Disordered" evidence="4">
    <location>
        <begin position="411"/>
        <end position="449"/>
    </location>
</feature>
<comment type="subcellular location">
    <subcellularLocation>
        <location evidence="1">Nucleus</location>
    </subcellularLocation>
</comment>
<evidence type="ECO:0000256" key="3">
    <source>
        <dbReference type="ARBA" id="ARBA00023242"/>
    </source>
</evidence>
<dbReference type="PANTHER" id="PTHR13471">
    <property type="entry name" value="TETRATRICOPEPTIDE-LIKE HELICAL"/>
    <property type="match status" value="1"/>
</dbReference>
<comment type="similarity">
    <text evidence="2">Belongs to the NRDE2 family.</text>
</comment>
<evidence type="ECO:0000256" key="4">
    <source>
        <dbReference type="SAM" id="MobiDB-lite"/>
    </source>
</evidence>
<dbReference type="InterPro" id="IPR011990">
    <property type="entry name" value="TPR-like_helical_dom_sf"/>
</dbReference>
<dbReference type="InterPro" id="IPR013633">
    <property type="entry name" value="NRDE-2"/>
</dbReference>
<evidence type="ECO:0000313" key="5">
    <source>
        <dbReference type="EMBL" id="RHY38289.1"/>
    </source>
</evidence>
<dbReference type="Proteomes" id="UP000265716">
    <property type="component" value="Unassembled WGS sequence"/>
</dbReference>
<gene>
    <name evidence="5" type="ORF">DYB38_004657</name>
</gene>
<reference evidence="5 6" key="1">
    <citation type="submission" date="2018-08" db="EMBL/GenBank/DDBJ databases">
        <title>Aphanomyces genome sequencing and annotation.</title>
        <authorList>
            <person name="Minardi D."/>
            <person name="Oidtmann B."/>
            <person name="Van Der Giezen M."/>
            <person name="Studholme D.J."/>
        </authorList>
    </citation>
    <scope>NUCLEOTIDE SEQUENCE [LARGE SCALE GENOMIC DNA]</scope>
    <source>
        <strain evidence="5 6">SA</strain>
    </source>
</reference>
<comment type="caution">
    <text evidence="5">The sequence shown here is derived from an EMBL/GenBank/DDBJ whole genome shotgun (WGS) entry which is preliminary data.</text>
</comment>
<feature type="compositionally biased region" description="Basic and acidic residues" evidence="4">
    <location>
        <begin position="8"/>
        <end position="24"/>
    </location>
</feature>
<dbReference type="PANTHER" id="PTHR13471:SF0">
    <property type="entry name" value="NUCLEAR EXOSOME REGULATOR NRDE2"/>
    <property type="match status" value="1"/>
</dbReference>
<feature type="region of interest" description="Disordered" evidence="4">
    <location>
        <begin position="1"/>
        <end position="24"/>
    </location>
</feature>
<keyword evidence="3" id="KW-0539">Nucleus</keyword>
<feature type="compositionally biased region" description="Polar residues" evidence="4">
    <location>
        <begin position="423"/>
        <end position="432"/>
    </location>
</feature>
<name>A0A397C1M6_APHAT</name>
<dbReference type="SUPFAM" id="SSF48452">
    <property type="entry name" value="TPR-like"/>
    <property type="match status" value="1"/>
</dbReference>
<feature type="region of interest" description="Disordered" evidence="4">
    <location>
        <begin position="314"/>
        <end position="354"/>
    </location>
</feature>
<dbReference type="Pfam" id="PF08424">
    <property type="entry name" value="NRDE-2"/>
    <property type="match status" value="1"/>
</dbReference>
<dbReference type="VEuPathDB" id="FungiDB:H257_16326"/>
<protein>
    <recommendedName>
        <fullName evidence="7">NRDE-2, necessary for RNA interference-domain-containing protein</fullName>
    </recommendedName>
</protein>
<dbReference type="Gene3D" id="1.25.40.10">
    <property type="entry name" value="Tetratricopeptide repeat domain"/>
    <property type="match status" value="1"/>
</dbReference>
<organism evidence="5 6">
    <name type="scientific">Aphanomyces astaci</name>
    <name type="common">Crayfish plague agent</name>
    <dbReference type="NCBI Taxonomy" id="112090"/>
    <lineage>
        <taxon>Eukaryota</taxon>
        <taxon>Sar</taxon>
        <taxon>Stramenopiles</taxon>
        <taxon>Oomycota</taxon>
        <taxon>Saprolegniomycetes</taxon>
        <taxon>Saprolegniales</taxon>
        <taxon>Verrucalvaceae</taxon>
        <taxon>Aphanomyces</taxon>
    </lineage>
</organism>
<feature type="compositionally biased region" description="Polar residues" evidence="4">
    <location>
        <begin position="94"/>
        <end position="103"/>
    </location>
</feature>
<dbReference type="VEuPathDB" id="FungiDB:H257_16328"/>
<dbReference type="GO" id="GO:1902369">
    <property type="term" value="P:negative regulation of RNA catabolic process"/>
    <property type="evidence" value="ECO:0007669"/>
    <property type="project" value="TreeGrafter"/>
</dbReference>
<dbReference type="GO" id="GO:0031048">
    <property type="term" value="P:regulatory ncRNA-mediated heterochromatin formation"/>
    <property type="evidence" value="ECO:0007669"/>
    <property type="project" value="TreeGrafter"/>
</dbReference>
<accession>A0A397C1M6</accession>
<feature type="region of interest" description="Disordered" evidence="4">
    <location>
        <begin position="94"/>
        <end position="174"/>
    </location>
</feature>
<evidence type="ECO:0000256" key="1">
    <source>
        <dbReference type="ARBA" id="ARBA00004123"/>
    </source>
</evidence>
<dbReference type="EMBL" id="QUTC01011718">
    <property type="protein sequence ID" value="RHY38289.1"/>
    <property type="molecule type" value="Genomic_DNA"/>
</dbReference>
<feature type="compositionally biased region" description="Basic and acidic residues" evidence="4">
    <location>
        <begin position="104"/>
        <end position="116"/>
    </location>
</feature>
<proteinExistence type="inferred from homology"/>
<evidence type="ECO:0000313" key="6">
    <source>
        <dbReference type="Proteomes" id="UP000265716"/>
    </source>
</evidence>
<feature type="compositionally biased region" description="Polar residues" evidence="4">
    <location>
        <begin position="319"/>
        <end position="333"/>
    </location>
</feature>
<evidence type="ECO:0008006" key="7">
    <source>
        <dbReference type="Google" id="ProtNLM"/>
    </source>
</evidence>
<dbReference type="GO" id="GO:0071013">
    <property type="term" value="C:catalytic step 2 spliceosome"/>
    <property type="evidence" value="ECO:0007669"/>
    <property type="project" value="TreeGrafter"/>
</dbReference>